<proteinExistence type="predicted"/>
<organism evidence="2">
    <name type="scientific">viral metagenome</name>
    <dbReference type="NCBI Taxonomy" id="1070528"/>
    <lineage>
        <taxon>unclassified sequences</taxon>
        <taxon>metagenomes</taxon>
        <taxon>organismal metagenomes</taxon>
    </lineage>
</organism>
<dbReference type="AlphaFoldDB" id="A0A6C0M4Z6"/>
<dbReference type="EMBL" id="MN740639">
    <property type="protein sequence ID" value="QHU36502.1"/>
    <property type="molecule type" value="Genomic_DNA"/>
</dbReference>
<protein>
    <submittedName>
        <fullName evidence="2">Uncharacterized protein</fullName>
    </submittedName>
</protein>
<sequence length="491" mass="54237">MDYKSLLQSMDLNARTLYPRATPPPSLPVEPYSRRPAVREAMSGQGHRTTDAVNTVQASPDTMAVKRYVILDTSLRDWVKQPNPYSNLIYSFGSQTTQASNPPVYSNNPFVPTFGTDSNGNVNVTPGIPNTKGWYLSNAFYPPYNSSIPNGTFIGYDTGYLIQPSGVGFGSFFTPCNVQSLRLIRAIMPQRQFLNLPIIPGTSNGYYDLSGPIQSTFANKSYSTFTTYPYLLMNVNQYYGQYVGGNAQIQKAFSVLTQKSRTQQNFALEVGVQHFDYEPWGDEALVFQSPLTQISQLQISITDPLGVQFIQNDGLTISVMQGDGTDNLFLKCFTGSYQYFTSNDLRVGDRVTFDPTTLSNILNSPILSSKGKKDYVKAIISNTFPVLQLLDYVPDSNGIYQPRGTSNARVNPYNTSYNGFLIPNLFVSNATGDVTVLYSNVDSAPPYSVLDPPQIVGSNLPFLNVSIQPVFTFELMCLQPDTGMLKGGKIV</sequence>
<evidence type="ECO:0000313" key="2">
    <source>
        <dbReference type="EMBL" id="QHU36502.1"/>
    </source>
</evidence>
<name>A0A6C0M4Z6_9ZZZZ</name>
<accession>A0A6C0M4Z6</accession>
<reference evidence="2" key="1">
    <citation type="journal article" date="2020" name="Nature">
        <title>Giant virus diversity and host interactions through global metagenomics.</title>
        <authorList>
            <person name="Schulz F."/>
            <person name="Roux S."/>
            <person name="Paez-Espino D."/>
            <person name="Jungbluth S."/>
            <person name="Walsh D.A."/>
            <person name="Denef V.J."/>
            <person name="McMahon K.D."/>
            <person name="Konstantinidis K.T."/>
            <person name="Eloe-Fadrosh E.A."/>
            <person name="Kyrpides N.C."/>
            <person name="Woyke T."/>
        </authorList>
    </citation>
    <scope>NUCLEOTIDE SEQUENCE</scope>
    <source>
        <strain evidence="2">GVMAG-S-1035231-58</strain>
    </source>
</reference>
<evidence type="ECO:0000256" key="1">
    <source>
        <dbReference type="SAM" id="MobiDB-lite"/>
    </source>
</evidence>
<feature type="region of interest" description="Disordered" evidence="1">
    <location>
        <begin position="16"/>
        <end position="50"/>
    </location>
</feature>